<feature type="non-terminal residue" evidence="2">
    <location>
        <position position="67"/>
    </location>
</feature>
<accession>A0A061RVX3</accession>
<name>A0A061RVX3_9CHLO</name>
<organism evidence="2">
    <name type="scientific">Tetraselmis sp. GSL018</name>
    <dbReference type="NCBI Taxonomy" id="582737"/>
    <lineage>
        <taxon>Eukaryota</taxon>
        <taxon>Viridiplantae</taxon>
        <taxon>Chlorophyta</taxon>
        <taxon>core chlorophytes</taxon>
        <taxon>Chlorodendrophyceae</taxon>
        <taxon>Chlorodendrales</taxon>
        <taxon>Chlorodendraceae</taxon>
        <taxon>Tetraselmis</taxon>
    </lineage>
</organism>
<feature type="region of interest" description="Disordered" evidence="1">
    <location>
        <begin position="47"/>
        <end position="67"/>
    </location>
</feature>
<feature type="non-terminal residue" evidence="2">
    <location>
        <position position="1"/>
    </location>
</feature>
<protein>
    <submittedName>
        <fullName evidence="2">Uncharacterized protein</fullName>
    </submittedName>
</protein>
<evidence type="ECO:0000256" key="1">
    <source>
        <dbReference type="SAM" id="MobiDB-lite"/>
    </source>
</evidence>
<dbReference type="AlphaFoldDB" id="A0A061RVX3"/>
<evidence type="ECO:0000313" key="2">
    <source>
        <dbReference type="EMBL" id="JAC74701.1"/>
    </source>
</evidence>
<reference evidence="2" key="1">
    <citation type="submission" date="2014-05" db="EMBL/GenBank/DDBJ databases">
        <title>The transcriptome of the halophilic microalga Tetraselmis sp. GSL018 isolated from the Great Salt Lake, Utah.</title>
        <authorList>
            <person name="Jinkerson R.E."/>
            <person name="D'Adamo S."/>
            <person name="Posewitz M.C."/>
        </authorList>
    </citation>
    <scope>NUCLEOTIDE SEQUENCE</scope>
    <source>
        <strain evidence="2">GSL018</strain>
    </source>
</reference>
<gene>
    <name evidence="2" type="ORF">TSPGSL018_25228</name>
</gene>
<dbReference type="EMBL" id="GBEZ01011045">
    <property type="protein sequence ID" value="JAC74701.1"/>
    <property type="molecule type" value="Transcribed_RNA"/>
</dbReference>
<proteinExistence type="predicted"/>
<sequence>LSKTLLFPACTTFTKFTALRHSSCHVETVASSGTAVKRVLSHLASKPCRKKTKNEKSARLSLQKKQL</sequence>